<proteinExistence type="predicted"/>
<dbReference type="OrthoDB" id="948714at2"/>
<dbReference type="Proteomes" id="UP000274271">
    <property type="component" value="Unassembled WGS sequence"/>
</dbReference>
<gene>
    <name evidence="1" type="ORF">EHT87_22700</name>
</gene>
<protein>
    <recommendedName>
        <fullName evidence="3">DUF4595 domain-containing protein</fullName>
    </recommendedName>
</protein>
<evidence type="ECO:0000313" key="1">
    <source>
        <dbReference type="EMBL" id="RRB11303.1"/>
    </source>
</evidence>
<comment type="caution">
    <text evidence="1">The sequence shown here is derived from an EMBL/GenBank/DDBJ whole genome shotgun (WGS) entry which is preliminary data.</text>
</comment>
<keyword evidence="2" id="KW-1185">Reference proteome</keyword>
<sequence>MNVFTRMAFFSASLVLLLDGCSLQDHQPSLQNPSCQVLTLTIDQKSSGPDAYSRDETAVLDGETVKIGKSASDVYKFDEQNRLIQYNWSTFSFGGNGGQEIFAYTADQLIDTSTHLGFDKQVHAFPLNKQGLLGRDGLKYNEEGFLVEEVDGDYTTTYTIENGNMVRKETKSTYPNSPVYVTIYEYDLTKPNLPNPFPYRGKSSRNLPVKVISSDGTSTSSSTYKYIFDESGTRTRRYQKVANGQYSVVDYTITCR</sequence>
<evidence type="ECO:0000313" key="2">
    <source>
        <dbReference type="Proteomes" id="UP000274271"/>
    </source>
</evidence>
<organism evidence="1 2">
    <name type="scientific">Larkinella knui</name>
    <dbReference type="NCBI Taxonomy" id="2025310"/>
    <lineage>
        <taxon>Bacteria</taxon>
        <taxon>Pseudomonadati</taxon>
        <taxon>Bacteroidota</taxon>
        <taxon>Cytophagia</taxon>
        <taxon>Cytophagales</taxon>
        <taxon>Spirosomataceae</taxon>
        <taxon>Larkinella</taxon>
    </lineage>
</organism>
<evidence type="ECO:0008006" key="3">
    <source>
        <dbReference type="Google" id="ProtNLM"/>
    </source>
</evidence>
<dbReference type="AlphaFoldDB" id="A0A3P1CD83"/>
<dbReference type="EMBL" id="RQJP01000005">
    <property type="protein sequence ID" value="RRB11303.1"/>
    <property type="molecule type" value="Genomic_DNA"/>
</dbReference>
<name>A0A3P1CD83_9BACT</name>
<reference evidence="1 2" key="1">
    <citation type="submission" date="2018-11" db="EMBL/GenBank/DDBJ databases">
        <authorList>
            <person name="Zhou Z."/>
            <person name="Wang G."/>
        </authorList>
    </citation>
    <scope>NUCLEOTIDE SEQUENCE [LARGE SCALE GENOMIC DNA]</scope>
    <source>
        <strain evidence="1 2">KCTC42998</strain>
    </source>
</reference>
<accession>A0A3P1CD83</accession>
<dbReference type="RefSeq" id="WP_124908973.1">
    <property type="nucleotide sequence ID" value="NZ_RQJP01000005.1"/>
</dbReference>